<proteinExistence type="predicted"/>
<name>A0A347WKE2_9LACT</name>
<keyword evidence="2" id="KW-1185">Reference proteome</keyword>
<reference evidence="1 2" key="1">
    <citation type="submission" date="2017-09" db="EMBL/GenBank/DDBJ databases">
        <title>Complete genome sequence of Oxytococcus suis strain ZY16052.</title>
        <authorList>
            <person name="Li F."/>
        </authorList>
    </citation>
    <scope>NUCLEOTIDE SEQUENCE [LARGE SCALE GENOMIC DNA]</scope>
    <source>
        <strain evidence="1 2">ZY16052</strain>
    </source>
</reference>
<dbReference type="Proteomes" id="UP000263232">
    <property type="component" value="Chromosome"/>
</dbReference>
<dbReference type="AlphaFoldDB" id="A0A347WKE2"/>
<evidence type="ECO:0000313" key="1">
    <source>
        <dbReference type="EMBL" id="AXY25549.1"/>
    </source>
</evidence>
<sequence length="151" mass="17966">MSQTVYTNYWINKRDNVRKEHGSYKTEEEALKGIETWWELHKEHYKDVQHVRTNSGALEILYDDDNYVYRIEEREIEGELPSRSYQKLSPGEIEAKRKQLGLDDETYLFDELAEPYRDRLLVTMADGKKVKEWVYNVKGQPVVKVSEYGKV</sequence>
<dbReference type="EMBL" id="CP023434">
    <property type="protein sequence ID" value="AXY25549.1"/>
    <property type="molecule type" value="Genomic_DNA"/>
</dbReference>
<evidence type="ECO:0000313" key="2">
    <source>
        <dbReference type="Proteomes" id="UP000263232"/>
    </source>
</evidence>
<accession>A0A347WKE2</accession>
<protein>
    <submittedName>
        <fullName evidence="1">Uncharacterized protein</fullName>
    </submittedName>
</protein>
<dbReference type="OrthoDB" id="2166202at2"/>
<gene>
    <name evidence="1" type="ORF">CL176_05820</name>
</gene>
<dbReference type="RefSeq" id="WP_118990451.1">
    <property type="nucleotide sequence ID" value="NZ_CP023434.1"/>
</dbReference>
<organism evidence="1 2">
    <name type="scientific">Suicoccus acidiformans</name>
    <dbReference type="NCBI Taxonomy" id="2036206"/>
    <lineage>
        <taxon>Bacteria</taxon>
        <taxon>Bacillati</taxon>
        <taxon>Bacillota</taxon>
        <taxon>Bacilli</taxon>
        <taxon>Lactobacillales</taxon>
        <taxon>Aerococcaceae</taxon>
        <taxon>Suicoccus</taxon>
    </lineage>
</organism>
<dbReference type="KEGG" id="abae:CL176_05820"/>